<dbReference type="PANTHER" id="PTHR14094:SF9">
    <property type="entry name" value="SIGNAL RECOGNITION PARTICLE SUBUNIT SRP72"/>
    <property type="match status" value="1"/>
</dbReference>
<dbReference type="OrthoDB" id="5421607at2759"/>
<dbReference type="EMBL" id="KV454002">
    <property type="protein sequence ID" value="ODQ47787.1"/>
    <property type="molecule type" value="Genomic_DNA"/>
</dbReference>
<evidence type="ECO:0000313" key="12">
    <source>
        <dbReference type="EMBL" id="ODQ47787.1"/>
    </source>
</evidence>
<feature type="compositionally biased region" description="Low complexity" evidence="10">
    <location>
        <begin position="531"/>
        <end position="544"/>
    </location>
</feature>
<comment type="similarity">
    <text evidence="3 9">Belongs to the SRP72 family.</text>
</comment>
<dbReference type="Proteomes" id="UP000094455">
    <property type="component" value="Unassembled WGS sequence"/>
</dbReference>
<evidence type="ECO:0000256" key="5">
    <source>
        <dbReference type="ARBA" id="ARBA00022490"/>
    </source>
</evidence>
<dbReference type="PANTHER" id="PTHR14094">
    <property type="entry name" value="SIGNAL RECOGNITION PARTICLE 72"/>
    <property type="match status" value="1"/>
</dbReference>
<keyword evidence="13" id="KW-1185">Reference proteome</keyword>
<dbReference type="InterPro" id="IPR026270">
    <property type="entry name" value="SRP72"/>
</dbReference>
<reference evidence="12 13" key="1">
    <citation type="journal article" date="2016" name="Proc. Natl. Acad. Sci. U.S.A.">
        <title>Comparative genomics of biotechnologically important yeasts.</title>
        <authorList>
            <person name="Riley R."/>
            <person name="Haridas S."/>
            <person name="Wolfe K.H."/>
            <person name="Lopes M.R."/>
            <person name="Hittinger C.T."/>
            <person name="Goeker M."/>
            <person name="Salamov A.A."/>
            <person name="Wisecaver J.H."/>
            <person name="Long T.M."/>
            <person name="Calvey C.H."/>
            <person name="Aerts A.L."/>
            <person name="Barry K.W."/>
            <person name="Choi C."/>
            <person name="Clum A."/>
            <person name="Coughlan A.Y."/>
            <person name="Deshpande S."/>
            <person name="Douglass A.P."/>
            <person name="Hanson S.J."/>
            <person name="Klenk H.-P."/>
            <person name="LaButti K.M."/>
            <person name="Lapidus A."/>
            <person name="Lindquist E.A."/>
            <person name="Lipzen A.M."/>
            <person name="Meier-Kolthoff J.P."/>
            <person name="Ohm R.A."/>
            <person name="Otillar R.P."/>
            <person name="Pangilinan J.L."/>
            <person name="Peng Y."/>
            <person name="Rokas A."/>
            <person name="Rosa C.A."/>
            <person name="Scheuner C."/>
            <person name="Sibirny A.A."/>
            <person name="Slot J.C."/>
            <person name="Stielow J.B."/>
            <person name="Sun H."/>
            <person name="Kurtzman C.P."/>
            <person name="Blackwell M."/>
            <person name="Grigoriev I.V."/>
            <person name="Jeffries T.W."/>
        </authorList>
    </citation>
    <scope>NUCLEOTIDE SEQUENCE [LARGE SCALE GENOMIC DNA]</scope>
    <source>
        <strain evidence="12 13">NRRL Y-2026</strain>
    </source>
</reference>
<dbReference type="GeneID" id="30180703"/>
<proteinExistence type="inferred from homology"/>
<evidence type="ECO:0000256" key="9">
    <source>
        <dbReference type="PIRNR" id="PIRNR038922"/>
    </source>
</evidence>
<feature type="region of interest" description="Disordered" evidence="10">
    <location>
        <begin position="601"/>
        <end position="640"/>
    </location>
</feature>
<gene>
    <name evidence="12" type="ORF">PICMEDRAFT_71819</name>
</gene>
<dbReference type="Pfam" id="PF08492">
    <property type="entry name" value="SRP72"/>
    <property type="match status" value="1"/>
</dbReference>
<evidence type="ECO:0000259" key="11">
    <source>
        <dbReference type="Pfam" id="PF08492"/>
    </source>
</evidence>
<dbReference type="InterPro" id="IPR013699">
    <property type="entry name" value="Signal_recog_part_SRP72_RNA-bd"/>
</dbReference>
<evidence type="ECO:0000313" key="13">
    <source>
        <dbReference type="Proteomes" id="UP000094455"/>
    </source>
</evidence>
<keyword evidence="6" id="KW-0256">Endoplasmic reticulum</keyword>
<feature type="compositionally biased region" description="Low complexity" evidence="10">
    <location>
        <begin position="618"/>
        <end position="628"/>
    </location>
</feature>
<dbReference type="GO" id="GO:0008312">
    <property type="term" value="F:7S RNA binding"/>
    <property type="evidence" value="ECO:0007669"/>
    <property type="project" value="InterPro"/>
</dbReference>
<dbReference type="GO" id="GO:0043022">
    <property type="term" value="F:ribosome binding"/>
    <property type="evidence" value="ECO:0007669"/>
    <property type="project" value="TreeGrafter"/>
</dbReference>
<protein>
    <recommendedName>
        <fullName evidence="4 9">Signal recognition particle subunit SRP72</fullName>
    </recommendedName>
</protein>
<evidence type="ECO:0000256" key="4">
    <source>
        <dbReference type="ARBA" id="ARBA00018350"/>
    </source>
</evidence>
<organism evidence="12 13">
    <name type="scientific">Pichia membranifaciens NRRL Y-2026</name>
    <dbReference type="NCBI Taxonomy" id="763406"/>
    <lineage>
        <taxon>Eukaryota</taxon>
        <taxon>Fungi</taxon>
        <taxon>Dikarya</taxon>
        <taxon>Ascomycota</taxon>
        <taxon>Saccharomycotina</taxon>
        <taxon>Pichiomycetes</taxon>
        <taxon>Pichiales</taxon>
        <taxon>Pichiaceae</taxon>
        <taxon>Pichia</taxon>
    </lineage>
</organism>
<dbReference type="Gene3D" id="1.25.40.10">
    <property type="entry name" value="Tetratricopeptide repeat domain"/>
    <property type="match status" value="1"/>
</dbReference>
<evidence type="ECO:0000256" key="10">
    <source>
        <dbReference type="SAM" id="MobiDB-lite"/>
    </source>
</evidence>
<keyword evidence="8 9" id="KW-0687">Ribonucleoprotein</keyword>
<evidence type="ECO:0000256" key="8">
    <source>
        <dbReference type="ARBA" id="ARBA00023274"/>
    </source>
</evidence>
<keyword evidence="7 9" id="KW-0733">Signal recognition particle</keyword>
<dbReference type="STRING" id="763406.A0A1E3NNY4"/>
<keyword evidence="5 9" id="KW-0963">Cytoplasm</keyword>
<feature type="domain" description="Signal recognition particle SRP72 subunit RNA-binding" evidence="11">
    <location>
        <begin position="536"/>
        <end position="582"/>
    </location>
</feature>
<feature type="compositionally biased region" description="Basic residues" evidence="10">
    <location>
        <begin position="545"/>
        <end position="558"/>
    </location>
</feature>
<accession>A0A1E3NNY4</accession>
<dbReference type="AlphaFoldDB" id="A0A1E3NNY4"/>
<sequence length="640" mass="71303">MSALTDLFGKLEVYSKTDSHRQVYDTAKLILQKDKTNVSALKRSLVALINMDNYTDAKKLLQQHKALVEANRGALVLELAYVHYKVGSREEELVQLGEFTTPSTVRAFKHILAQYYYRTGDDVKALELYQLLIREGGSDSLESLDLTVNERAVISQLKFRNTFPYTFGGHTEPVSAPHADSYDELFNESLILVIDGKYQDAQASLNRTYDLAERSLADYEPQEKFNELAPIKLQKAYLHILMGKYGEANALLDELNGELESVDSAGDVNARILKLIVQNNKLVCVQNLGSLDGVEPALLYREMDLQDAISLSKPRLTLPQLAIIERNHLLLSFLSGKQSKKSIKHYSEDFPSSLLAEALSSGITKEDLKSSNKKLFYSLSTKNPSNLSLALLSTQVAINSSNYQRAIALIENVVNHDEKSLLLPSVGKLLYSLYELLDCKKLIHQLFLKIQKLFMQKQNETFSNEDIKYAKFVSLKLLATDESIAKELLEKIDELDILSAKYSSADIQSLVAGVDIDVIVSEGITPLITSSISSSTQSNSSKLNKVSKPKRKRSTPKKLAKDTAQQIDPERWLPMKDRTYFKMKKSKKLKNTQGGIIDAATEKALNIGGSPSTVAAETKTSTTSGKPSSSKKSKKKKGKK</sequence>
<evidence type="ECO:0000256" key="6">
    <source>
        <dbReference type="ARBA" id="ARBA00022824"/>
    </source>
</evidence>
<dbReference type="GO" id="GO:0006614">
    <property type="term" value="P:SRP-dependent cotranslational protein targeting to membrane"/>
    <property type="evidence" value="ECO:0007669"/>
    <property type="project" value="UniProtKB-UniRule"/>
</dbReference>
<feature type="compositionally biased region" description="Basic residues" evidence="10">
    <location>
        <begin position="629"/>
        <end position="640"/>
    </location>
</feature>
<dbReference type="GO" id="GO:0005786">
    <property type="term" value="C:signal recognition particle, endoplasmic reticulum targeting"/>
    <property type="evidence" value="ECO:0007669"/>
    <property type="project" value="UniProtKB-UniRule"/>
</dbReference>
<evidence type="ECO:0000256" key="3">
    <source>
        <dbReference type="ARBA" id="ARBA00007676"/>
    </source>
</evidence>
<dbReference type="PIRSF" id="PIRSF038922">
    <property type="entry name" value="SRP72"/>
    <property type="match status" value="1"/>
</dbReference>
<name>A0A1E3NNY4_9ASCO</name>
<dbReference type="RefSeq" id="XP_019018900.1">
    <property type="nucleotide sequence ID" value="XM_019164016.1"/>
</dbReference>
<dbReference type="GO" id="GO:0005783">
    <property type="term" value="C:endoplasmic reticulum"/>
    <property type="evidence" value="ECO:0007669"/>
    <property type="project" value="UniProtKB-SubCell"/>
</dbReference>
<evidence type="ECO:0000256" key="2">
    <source>
        <dbReference type="ARBA" id="ARBA00004496"/>
    </source>
</evidence>
<evidence type="ECO:0000256" key="7">
    <source>
        <dbReference type="ARBA" id="ARBA00023135"/>
    </source>
</evidence>
<comment type="function">
    <text evidence="9">Component of the signal recognition particle (SRP) complex, a ribonucleoprotein complex that mediates the cotranslational targeting of secretory and membrane proteins to the endoplasmic reticulum (ER).</text>
</comment>
<evidence type="ECO:0000256" key="1">
    <source>
        <dbReference type="ARBA" id="ARBA00004240"/>
    </source>
</evidence>
<comment type="subcellular location">
    <subcellularLocation>
        <location evidence="2 9">Cytoplasm</location>
    </subcellularLocation>
    <subcellularLocation>
        <location evidence="1">Endoplasmic reticulum</location>
    </subcellularLocation>
</comment>
<feature type="region of interest" description="Disordered" evidence="10">
    <location>
        <begin position="531"/>
        <end position="571"/>
    </location>
</feature>
<dbReference type="InterPro" id="IPR011990">
    <property type="entry name" value="TPR-like_helical_dom_sf"/>
</dbReference>